<dbReference type="OrthoDB" id="370053at2"/>
<evidence type="ECO:0000313" key="3">
    <source>
        <dbReference type="Proteomes" id="UP000077603"/>
    </source>
</evidence>
<dbReference type="PANTHER" id="PTHR34821:SF2">
    <property type="entry name" value="INNER MEMBRANE PROTEIN YDCZ"/>
    <property type="match status" value="1"/>
</dbReference>
<dbReference type="RefSeq" id="WP_025978599.1">
    <property type="nucleotide sequence ID" value="NZ_CP015614.1"/>
</dbReference>
<gene>
    <name evidence="2" type="ORF">DA69_10110</name>
</gene>
<dbReference type="AlphaFoldDB" id="A0A172Y778"/>
<dbReference type="EMBL" id="CP015614">
    <property type="protein sequence ID" value="ANF55073.1"/>
    <property type="molecule type" value="Genomic_DNA"/>
</dbReference>
<keyword evidence="1" id="KW-0472">Membrane</keyword>
<evidence type="ECO:0000313" key="2">
    <source>
        <dbReference type="EMBL" id="ANF55073.1"/>
    </source>
</evidence>
<proteinExistence type="predicted"/>
<keyword evidence="1" id="KW-1133">Transmembrane helix</keyword>
<evidence type="ECO:0000256" key="1">
    <source>
        <dbReference type="SAM" id="Phobius"/>
    </source>
</evidence>
<dbReference type="eggNOG" id="COG3238">
    <property type="taxonomic scope" value="Bacteria"/>
</dbReference>
<keyword evidence="1" id="KW-0812">Transmembrane</keyword>
<sequence>MQLPVLALLAMVLGGAATALQGPTNARLASAVGSPVNAAFVSFFVGTVALGLLAMALQTRPDVQAMKALPAWAWMGGLYGCVFVVAAAWGVPKIGVALTITLMVAGQLALSLILDHFGVMGVPQQPLSLTRIAGVALVIGGVLLVRRG</sequence>
<feature type="transmembrane region" description="Helical" evidence="1">
    <location>
        <begin position="69"/>
        <end position="89"/>
    </location>
</feature>
<organism evidence="2 3">
    <name type="scientific">Brevundimonas naejangsanensis</name>
    <dbReference type="NCBI Taxonomy" id="588932"/>
    <lineage>
        <taxon>Bacteria</taxon>
        <taxon>Pseudomonadati</taxon>
        <taxon>Pseudomonadota</taxon>
        <taxon>Alphaproteobacteria</taxon>
        <taxon>Caulobacterales</taxon>
        <taxon>Caulobacteraceae</taxon>
        <taxon>Brevundimonas</taxon>
    </lineage>
</organism>
<feature type="transmembrane region" description="Helical" evidence="1">
    <location>
        <begin position="35"/>
        <end position="57"/>
    </location>
</feature>
<reference evidence="2 3" key="1">
    <citation type="journal article" date="2014" name="Genome Announc.">
        <title>Genome Sequence of a Promising Hydrogen-Producing Facultative Anaerobic Bacterium, Brevundimonas naejangsanensis Strain B1.</title>
        <authorList>
            <person name="Su H."/>
            <person name="Zhang T."/>
            <person name="Bao M."/>
            <person name="Jiang Y."/>
            <person name="Wang Y."/>
            <person name="Tan T."/>
        </authorList>
    </citation>
    <scope>NUCLEOTIDE SEQUENCE [LARGE SCALE GENOMIC DNA]</scope>
    <source>
        <strain evidence="2 3">B1</strain>
    </source>
</reference>
<dbReference type="GO" id="GO:0005886">
    <property type="term" value="C:plasma membrane"/>
    <property type="evidence" value="ECO:0007669"/>
    <property type="project" value="TreeGrafter"/>
</dbReference>
<keyword evidence="3" id="KW-1185">Reference proteome</keyword>
<protein>
    <recommendedName>
        <fullName evidence="4">DMT family transporter</fullName>
    </recommendedName>
</protein>
<evidence type="ECO:0008006" key="4">
    <source>
        <dbReference type="Google" id="ProtNLM"/>
    </source>
</evidence>
<dbReference type="InterPro" id="IPR006750">
    <property type="entry name" value="YdcZ"/>
</dbReference>
<dbReference type="KEGG" id="bne:DA69_10110"/>
<dbReference type="Pfam" id="PF04657">
    <property type="entry name" value="DMT_YdcZ"/>
    <property type="match status" value="1"/>
</dbReference>
<name>A0A172Y778_9CAUL</name>
<dbReference type="Proteomes" id="UP000077603">
    <property type="component" value="Chromosome"/>
</dbReference>
<feature type="transmembrane region" description="Helical" evidence="1">
    <location>
        <begin position="126"/>
        <end position="145"/>
    </location>
</feature>
<accession>A0A172Y778</accession>
<dbReference type="PANTHER" id="PTHR34821">
    <property type="entry name" value="INNER MEMBRANE PROTEIN YDCZ"/>
    <property type="match status" value="1"/>
</dbReference>
<dbReference type="STRING" id="588932.DA69_10110"/>
<feature type="transmembrane region" description="Helical" evidence="1">
    <location>
        <begin position="95"/>
        <end position="114"/>
    </location>
</feature>